<evidence type="ECO:0000313" key="14">
    <source>
        <dbReference type="EMBL" id="GKV01598.1"/>
    </source>
</evidence>
<comment type="caution">
    <text evidence="14">The sequence shown here is derived from an EMBL/GenBank/DDBJ whole genome shotgun (WGS) entry which is preliminary data.</text>
</comment>
<comment type="similarity">
    <text evidence="8">In the N-terminal section; belongs to the long-chain O-acyltransferase family.</text>
</comment>
<accession>A0AAV5IUM4</accession>
<evidence type="ECO:0000256" key="5">
    <source>
        <dbReference type="ARBA" id="ARBA00022679"/>
    </source>
</evidence>
<feature type="domain" description="O-acyltransferase WSD1 C-terminal" evidence="13">
    <location>
        <begin position="310"/>
        <end position="455"/>
    </location>
</feature>
<dbReference type="GO" id="GO:0005789">
    <property type="term" value="C:endoplasmic reticulum membrane"/>
    <property type="evidence" value="ECO:0007669"/>
    <property type="project" value="UniProtKB-SubCell"/>
</dbReference>
<name>A0AAV5IUM4_9ROSI</name>
<dbReference type="GO" id="GO:0019432">
    <property type="term" value="P:triglyceride biosynthetic process"/>
    <property type="evidence" value="ECO:0007669"/>
    <property type="project" value="TreeGrafter"/>
</dbReference>
<dbReference type="PANTHER" id="PTHR31650:SF41">
    <property type="entry name" value="O-ACYLTRANSFERASE WSD1-LIKE ISOFORM X1"/>
    <property type="match status" value="1"/>
</dbReference>
<reference evidence="14 15" key="1">
    <citation type="journal article" date="2021" name="Commun. Biol.">
        <title>The genome of Shorea leprosula (Dipterocarpaceae) highlights the ecological relevance of drought in aseasonal tropical rainforests.</title>
        <authorList>
            <person name="Ng K.K.S."/>
            <person name="Kobayashi M.J."/>
            <person name="Fawcett J.A."/>
            <person name="Hatakeyama M."/>
            <person name="Paape T."/>
            <person name="Ng C.H."/>
            <person name="Ang C.C."/>
            <person name="Tnah L.H."/>
            <person name="Lee C.T."/>
            <person name="Nishiyama T."/>
            <person name="Sese J."/>
            <person name="O'Brien M.J."/>
            <person name="Copetti D."/>
            <person name="Mohd Noor M.I."/>
            <person name="Ong R.C."/>
            <person name="Putra M."/>
            <person name="Sireger I.Z."/>
            <person name="Indrioko S."/>
            <person name="Kosugi Y."/>
            <person name="Izuno A."/>
            <person name="Isagi Y."/>
            <person name="Lee S.L."/>
            <person name="Shimizu K.K."/>
        </authorList>
    </citation>
    <scope>NUCLEOTIDE SEQUENCE [LARGE SCALE GENOMIC DNA]</scope>
    <source>
        <strain evidence="14">214</strain>
    </source>
</reference>
<dbReference type="Proteomes" id="UP001054252">
    <property type="component" value="Unassembled WGS sequence"/>
</dbReference>
<comment type="catalytic activity">
    <reaction evidence="9">
        <text>a long chain fatty alcohol + a fatty acyl-CoA = a long-chain alcohol wax ester + CoA</text>
        <dbReference type="Rhea" id="RHEA:38443"/>
        <dbReference type="ChEBI" id="CHEBI:17135"/>
        <dbReference type="ChEBI" id="CHEBI:57287"/>
        <dbReference type="ChEBI" id="CHEBI:77636"/>
        <dbReference type="ChEBI" id="CHEBI:235323"/>
        <dbReference type="EC" id="2.3.1.75"/>
    </reaction>
</comment>
<comment type="subcellular location">
    <subcellularLocation>
        <location evidence="1">Cell membrane</location>
        <topology evidence="1">Single-pass membrane protein</topology>
    </subcellularLocation>
    <subcellularLocation>
        <location evidence="2">Endoplasmic reticulum membrane</location>
    </subcellularLocation>
</comment>
<evidence type="ECO:0000256" key="3">
    <source>
        <dbReference type="ARBA" id="ARBA00004771"/>
    </source>
</evidence>
<dbReference type="InterPro" id="IPR045034">
    <property type="entry name" value="O-acyltransferase_WSD1-like"/>
</dbReference>
<dbReference type="Gene3D" id="3.30.559.10">
    <property type="entry name" value="Chloramphenicol acetyltransferase-like domain"/>
    <property type="match status" value="1"/>
</dbReference>
<dbReference type="Pfam" id="PF06974">
    <property type="entry name" value="WS_DGAT_C"/>
    <property type="match status" value="1"/>
</dbReference>
<protein>
    <recommendedName>
        <fullName evidence="16">Diacylglycerol O-acyltransferase</fullName>
    </recommendedName>
</protein>
<dbReference type="InterPro" id="IPR023213">
    <property type="entry name" value="CAT-like_dom_sf"/>
</dbReference>
<evidence type="ECO:0000256" key="10">
    <source>
        <dbReference type="ARBA" id="ARBA00048109"/>
    </source>
</evidence>
<feature type="domain" description="O-acyltransferase WSD1-like N-terminal" evidence="12">
    <location>
        <begin position="97"/>
        <end position="170"/>
    </location>
</feature>
<comment type="pathway">
    <text evidence="3">Glycerolipid metabolism; triacylglycerol biosynthesis.</text>
</comment>
<evidence type="ECO:0000259" key="13">
    <source>
        <dbReference type="Pfam" id="PF06974"/>
    </source>
</evidence>
<dbReference type="InterPro" id="IPR009721">
    <property type="entry name" value="O-acyltransferase_WSD1_C"/>
</dbReference>
<keyword evidence="5" id="KW-0808">Transferase</keyword>
<proteinExistence type="inferred from homology"/>
<keyword evidence="7" id="KW-0012">Acyltransferase</keyword>
<feature type="transmembrane region" description="Helical" evidence="11">
    <location>
        <begin position="188"/>
        <end position="208"/>
    </location>
</feature>
<keyword evidence="11" id="KW-0472">Membrane</keyword>
<evidence type="ECO:0000256" key="1">
    <source>
        <dbReference type="ARBA" id="ARBA00004162"/>
    </source>
</evidence>
<evidence type="ECO:0000256" key="9">
    <source>
        <dbReference type="ARBA" id="ARBA00047604"/>
    </source>
</evidence>
<evidence type="ECO:0000313" key="15">
    <source>
        <dbReference type="Proteomes" id="UP001054252"/>
    </source>
</evidence>
<evidence type="ECO:0000259" key="12">
    <source>
        <dbReference type="Pfam" id="PF03007"/>
    </source>
</evidence>
<dbReference type="SUPFAM" id="SSF52777">
    <property type="entry name" value="CoA-dependent acyltransferases"/>
    <property type="match status" value="1"/>
</dbReference>
<dbReference type="PANTHER" id="PTHR31650">
    <property type="entry name" value="O-ACYLTRANSFERASE (WSD1-LIKE) FAMILY PROTEIN"/>
    <property type="match status" value="1"/>
</dbReference>
<keyword evidence="15" id="KW-1185">Reference proteome</keyword>
<evidence type="ECO:0000256" key="7">
    <source>
        <dbReference type="ARBA" id="ARBA00023315"/>
    </source>
</evidence>
<dbReference type="Pfam" id="PF03007">
    <property type="entry name" value="WS_DGAT_cat"/>
    <property type="match status" value="1"/>
</dbReference>
<dbReference type="GO" id="GO:0004144">
    <property type="term" value="F:diacylglycerol O-acyltransferase activity"/>
    <property type="evidence" value="ECO:0007669"/>
    <property type="project" value="UniProtKB-EC"/>
</dbReference>
<keyword evidence="6" id="KW-0256">Endoplasmic reticulum</keyword>
<evidence type="ECO:0000256" key="2">
    <source>
        <dbReference type="ARBA" id="ARBA00004586"/>
    </source>
</evidence>
<evidence type="ECO:0000256" key="4">
    <source>
        <dbReference type="ARBA" id="ARBA00005189"/>
    </source>
</evidence>
<comment type="pathway">
    <text evidence="4">Lipid metabolism.</text>
</comment>
<evidence type="ECO:0000256" key="6">
    <source>
        <dbReference type="ARBA" id="ARBA00022824"/>
    </source>
</evidence>
<dbReference type="GO" id="GO:0005886">
    <property type="term" value="C:plasma membrane"/>
    <property type="evidence" value="ECO:0007669"/>
    <property type="project" value="UniProtKB-SubCell"/>
</dbReference>
<evidence type="ECO:0000256" key="11">
    <source>
        <dbReference type="SAM" id="Phobius"/>
    </source>
</evidence>
<gene>
    <name evidence="14" type="ORF">SLEP1_g14144</name>
</gene>
<keyword evidence="11" id="KW-0812">Transmembrane</keyword>
<dbReference type="InterPro" id="IPR004255">
    <property type="entry name" value="O-acyltransferase_WSD1_N"/>
</dbReference>
<dbReference type="AlphaFoldDB" id="A0AAV5IUM4"/>
<evidence type="ECO:0000256" key="8">
    <source>
        <dbReference type="ARBA" id="ARBA00024360"/>
    </source>
</evidence>
<dbReference type="GO" id="GO:0047196">
    <property type="term" value="F:long-chain-alcohol O-fatty-acyltransferase activity"/>
    <property type="evidence" value="ECO:0007669"/>
    <property type="project" value="UniProtKB-EC"/>
</dbReference>
<evidence type="ECO:0008006" key="16">
    <source>
        <dbReference type="Google" id="ProtNLM"/>
    </source>
</evidence>
<comment type="catalytic activity">
    <reaction evidence="10">
        <text>an acyl-CoA + a 1,2-diacyl-sn-glycerol = a triacyl-sn-glycerol + CoA</text>
        <dbReference type="Rhea" id="RHEA:10868"/>
        <dbReference type="ChEBI" id="CHEBI:17815"/>
        <dbReference type="ChEBI" id="CHEBI:57287"/>
        <dbReference type="ChEBI" id="CHEBI:58342"/>
        <dbReference type="ChEBI" id="CHEBI:64615"/>
        <dbReference type="EC" id="2.3.1.20"/>
    </reaction>
</comment>
<keyword evidence="11" id="KW-1133">Transmembrane helix</keyword>
<dbReference type="EMBL" id="BPVZ01000017">
    <property type="protein sequence ID" value="GKV01598.1"/>
    <property type="molecule type" value="Genomic_DNA"/>
</dbReference>
<organism evidence="14 15">
    <name type="scientific">Rubroshorea leprosula</name>
    <dbReference type="NCBI Taxonomy" id="152421"/>
    <lineage>
        <taxon>Eukaryota</taxon>
        <taxon>Viridiplantae</taxon>
        <taxon>Streptophyta</taxon>
        <taxon>Embryophyta</taxon>
        <taxon>Tracheophyta</taxon>
        <taxon>Spermatophyta</taxon>
        <taxon>Magnoliopsida</taxon>
        <taxon>eudicotyledons</taxon>
        <taxon>Gunneridae</taxon>
        <taxon>Pentapetalae</taxon>
        <taxon>rosids</taxon>
        <taxon>malvids</taxon>
        <taxon>Malvales</taxon>
        <taxon>Dipterocarpaceae</taxon>
        <taxon>Rubroshorea</taxon>
    </lineage>
</organism>
<sequence length="464" mass="52156">MAASVPDEPLTPSGRLFLRPELDTIIHCIIRGKDPINVDAVKSTIASSLMLQHPRFCSLLVRDRNGREYWRRTQVDLDQHLIVINHRIGTADYSGANAEEAAVNQYVADLTVSTPLSTDKPLWEAHLLMAHRCAVFRIHHALGDGISLMSIVMGCCRRIDDPEALPTMITKRDLGPGGGKWWDRIRQVLMMLCFGFVFALEFILRALWVRDRKTVISGGAGVELWPRKLATAKLLIQDMKVVKKAVDNATINDVLFAVVSSGISRYLDHRSPNALQEGLRITGEAMVNIRKQRQLEDLSDLIKNNSSSRWGNKFGVILLPIYYHKRNDDPLQYLKRAKKMVDLKKHSLEAHFSYKTGDLVMSWLGPKYASLLNYRIVCNTTFTISNVVGPQEEITLAGNPIDYIRVNTSSLPHALTMHMMSYAGRADIQVLVAKDIIPDPEFLATCFENALIEMKEAALATVKK</sequence>